<keyword evidence="3" id="KW-1185">Reference proteome</keyword>
<dbReference type="EMBL" id="JACSDY010000002">
    <property type="protein sequence ID" value="KAF7435458.1"/>
    <property type="molecule type" value="Genomic_DNA"/>
</dbReference>
<evidence type="ECO:0000313" key="3">
    <source>
        <dbReference type="Proteomes" id="UP000600918"/>
    </source>
</evidence>
<name>A0A834UF59_VESPE</name>
<evidence type="ECO:0000256" key="1">
    <source>
        <dbReference type="SAM" id="MobiDB-lite"/>
    </source>
</evidence>
<protein>
    <submittedName>
        <fullName evidence="2">Uncharacterized protein</fullName>
    </submittedName>
</protein>
<dbReference type="AlphaFoldDB" id="A0A834UF59"/>
<gene>
    <name evidence="2" type="ORF">H0235_003649</name>
</gene>
<reference evidence="2" key="1">
    <citation type="journal article" date="2020" name="G3 (Bethesda)">
        <title>High-Quality Assemblies for Three Invasive Social Wasps from the &lt;i&gt;Vespula&lt;/i&gt; Genus.</title>
        <authorList>
            <person name="Harrop T.W.R."/>
            <person name="Guhlin J."/>
            <person name="McLaughlin G.M."/>
            <person name="Permina E."/>
            <person name="Stockwell P."/>
            <person name="Gilligan J."/>
            <person name="Le Lec M.F."/>
            <person name="Gruber M.A.M."/>
            <person name="Quinn O."/>
            <person name="Lovegrove M."/>
            <person name="Duncan E.J."/>
            <person name="Remnant E.J."/>
            <person name="Van Eeckhoven J."/>
            <person name="Graham B."/>
            <person name="Knapp R.A."/>
            <person name="Langford K.W."/>
            <person name="Kronenberg Z."/>
            <person name="Press M.O."/>
            <person name="Eacker S.M."/>
            <person name="Wilson-Rankin E.E."/>
            <person name="Purcell J."/>
            <person name="Lester P.J."/>
            <person name="Dearden P.K."/>
        </authorList>
    </citation>
    <scope>NUCLEOTIDE SEQUENCE</scope>
    <source>
        <strain evidence="2">Volc-1</strain>
    </source>
</reference>
<organism evidence="2 3">
    <name type="scientific">Vespula pensylvanica</name>
    <name type="common">Western yellow jacket</name>
    <name type="synonym">Wasp</name>
    <dbReference type="NCBI Taxonomy" id="30213"/>
    <lineage>
        <taxon>Eukaryota</taxon>
        <taxon>Metazoa</taxon>
        <taxon>Ecdysozoa</taxon>
        <taxon>Arthropoda</taxon>
        <taxon>Hexapoda</taxon>
        <taxon>Insecta</taxon>
        <taxon>Pterygota</taxon>
        <taxon>Neoptera</taxon>
        <taxon>Endopterygota</taxon>
        <taxon>Hymenoptera</taxon>
        <taxon>Apocrita</taxon>
        <taxon>Aculeata</taxon>
        <taxon>Vespoidea</taxon>
        <taxon>Vespidae</taxon>
        <taxon>Vespinae</taxon>
        <taxon>Vespula</taxon>
    </lineage>
</organism>
<evidence type="ECO:0000313" key="2">
    <source>
        <dbReference type="EMBL" id="KAF7435458.1"/>
    </source>
</evidence>
<dbReference type="Proteomes" id="UP000600918">
    <property type="component" value="Unassembled WGS sequence"/>
</dbReference>
<accession>A0A834UF59</accession>
<comment type="caution">
    <text evidence="2">The sequence shown here is derived from an EMBL/GenBank/DDBJ whole genome shotgun (WGS) entry which is preliminary data.</text>
</comment>
<feature type="region of interest" description="Disordered" evidence="1">
    <location>
        <begin position="82"/>
        <end position="107"/>
    </location>
</feature>
<sequence>MENSTGFVVREEEKEIKFLAYKEKGEKREDSTDGRDEIIVCLASVKLKDKDLGVKRSTQRSHHAVFQTNARFRLCSSQMELLGVPPTSQHPPASPDWVSTSLDTPSS</sequence>
<proteinExistence type="predicted"/>
<feature type="compositionally biased region" description="Polar residues" evidence="1">
    <location>
        <begin position="95"/>
        <end position="107"/>
    </location>
</feature>